<dbReference type="Proteomes" id="UP001652741">
    <property type="component" value="Chromosome ssa06"/>
</dbReference>
<dbReference type="Pfam" id="PF15867">
    <property type="entry name" value="Dynein_attach_N"/>
    <property type="match status" value="1"/>
</dbReference>
<evidence type="ECO:0000313" key="2">
    <source>
        <dbReference type="Proteomes" id="UP001652741"/>
    </source>
</evidence>
<evidence type="ECO:0000259" key="1">
    <source>
        <dbReference type="Pfam" id="PF15867"/>
    </source>
</evidence>
<dbReference type="InterPro" id="IPR042422">
    <property type="entry name" value="CC103"/>
</dbReference>
<dbReference type="PANTHER" id="PTHR28572">
    <property type="entry name" value="COILED-COIL DOMAIN-CONTAINING PROTEIN 103"/>
    <property type="match status" value="1"/>
</dbReference>
<dbReference type="RefSeq" id="XP_045575466.1">
    <property type="nucleotide sequence ID" value="XM_045719510.1"/>
</dbReference>
<dbReference type="PANTHER" id="PTHR28572:SF1">
    <property type="entry name" value="COILED-COIL DOMAIN-CONTAINING PROTEIN 103"/>
    <property type="match status" value="1"/>
</dbReference>
<sequence>MDIGSTTHKKASQHQWPPVPIIHLLTICDLQCTSALPTGSRIDDSPEVINFSALERELQSAVEADNKYQRENDAKFRALHQKVGTYEAFRDIVLASHLKPLDRKDKAEAPCKQPWNALASADKGQNQTSCDEIGLKPQLSEFQDSVRVQPGLAQVRQ</sequence>
<evidence type="ECO:0000313" key="3">
    <source>
        <dbReference type="RefSeq" id="XP_045575466.1"/>
    </source>
</evidence>
<dbReference type="InterPro" id="IPR031733">
    <property type="entry name" value="Dynein_attach_N"/>
</dbReference>
<reference evidence="3" key="1">
    <citation type="submission" date="2025-08" db="UniProtKB">
        <authorList>
            <consortium name="RefSeq"/>
        </authorList>
    </citation>
    <scope>IDENTIFICATION</scope>
</reference>
<protein>
    <submittedName>
        <fullName evidence="3">Coiled-coil domain-containing protein 103</fullName>
    </submittedName>
</protein>
<feature type="domain" description="Dynein attachment factor N-terminal" evidence="1">
    <location>
        <begin position="49"/>
        <end position="116"/>
    </location>
</feature>
<gene>
    <name evidence="3" type="primary">LOC106607411</name>
</gene>
<proteinExistence type="predicted"/>
<accession>A0ABM3EWM9</accession>
<name>A0ABM3EWM9_SALSA</name>
<organism evidence="2 3">
    <name type="scientific">Salmo salar</name>
    <name type="common">Atlantic salmon</name>
    <dbReference type="NCBI Taxonomy" id="8030"/>
    <lineage>
        <taxon>Eukaryota</taxon>
        <taxon>Metazoa</taxon>
        <taxon>Chordata</taxon>
        <taxon>Craniata</taxon>
        <taxon>Vertebrata</taxon>
        <taxon>Euteleostomi</taxon>
        <taxon>Actinopterygii</taxon>
        <taxon>Neopterygii</taxon>
        <taxon>Teleostei</taxon>
        <taxon>Protacanthopterygii</taxon>
        <taxon>Salmoniformes</taxon>
        <taxon>Salmonidae</taxon>
        <taxon>Salmoninae</taxon>
        <taxon>Salmo</taxon>
    </lineage>
</organism>
<keyword evidence="2" id="KW-1185">Reference proteome</keyword>
<dbReference type="GeneID" id="106607411"/>